<dbReference type="Proteomes" id="UP001589702">
    <property type="component" value="Unassembled WGS sequence"/>
</dbReference>
<name>A0ABV5XVR3_ARTRM</name>
<accession>A0ABV5XVR3</accession>
<organism evidence="1 2">
    <name type="scientific">Arthrobacter ramosus</name>
    <dbReference type="NCBI Taxonomy" id="1672"/>
    <lineage>
        <taxon>Bacteria</taxon>
        <taxon>Bacillati</taxon>
        <taxon>Actinomycetota</taxon>
        <taxon>Actinomycetes</taxon>
        <taxon>Micrococcales</taxon>
        <taxon>Micrococcaceae</taxon>
        <taxon>Arthrobacter</taxon>
    </lineage>
</organism>
<evidence type="ECO:0000313" key="1">
    <source>
        <dbReference type="EMBL" id="MFB9818849.1"/>
    </source>
</evidence>
<keyword evidence="2" id="KW-1185">Reference proteome</keyword>
<proteinExistence type="predicted"/>
<dbReference type="EMBL" id="JBHMBC010000007">
    <property type="protein sequence ID" value="MFB9818849.1"/>
    <property type="molecule type" value="Genomic_DNA"/>
</dbReference>
<gene>
    <name evidence="1" type="ORF">ACFFP1_04960</name>
</gene>
<sequence length="141" mass="15689">MSRIEGRVAQIMTEHELVINRGSEHGVEIGMRFKILRPRGSDIRDPDTGEVIGSVELMKTVVKVIEVQEKLCVARTFRTIETKGGSLYPSLSMASMLAAPTRRIETLRTDETRVQQDLDAADSYVKIGDPAVQAYDPEAQD</sequence>
<reference evidence="1 2" key="1">
    <citation type="submission" date="2024-09" db="EMBL/GenBank/DDBJ databases">
        <authorList>
            <person name="Sun Q."/>
            <person name="Mori K."/>
        </authorList>
    </citation>
    <scope>NUCLEOTIDE SEQUENCE [LARGE SCALE GENOMIC DNA]</scope>
    <source>
        <strain evidence="1 2">JCM 1334</strain>
    </source>
</reference>
<dbReference type="RefSeq" id="WP_234749186.1">
    <property type="nucleotide sequence ID" value="NZ_BAAAWN010000001.1"/>
</dbReference>
<comment type="caution">
    <text evidence="1">The sequence shown here is derived from an EMBL/GenBank/DDBJ whole genome shotgun (WGS) entry which is preliminary data.</text>
</comment>
<protein>
    <submittedName>
        <fullName evidence="1">Uncharacterized protein</fullName>
    </submittedName>
</protein>
<evidence type="ECO:0000313" key="2">
    <source>
        <dbReference type="Proteomes" id="UP001589702"/>
    </source>
</evidence>